<feature type="signal peptide" evidence="4">
    <location>
        <begin position="1"/>
        <end position="21"/>
    </location>
</feature>
<dbReference type="InterPro" id="IPR044925">
    <property type="entry name" value="His-Me_finger_sf"/>
</dbReference>
<keyword evidence="6" id="KW-1185">Reference proteome</keyword>
<accession>A0AAU9CNJ4</accession>
<organism evidence="5 6">
    <name type="scientific">Fulvitalea axinellae</name>
    <dbReference type="NCBI Taxonomy" id="1182444"/>
    <lineage>
        <taxon>Bacteria</taxon>
        <taxon>Pseudomonadati</taxon>
        <taxon>Bacteroidota</taxon>
        <taxon>Cytophagia</taxon>
        <taxon>Cytophagales</taxon>
        <taxon>Persicobacteraceae</taxon>
        <taxon>Fulvitalea</taxon>
    </lineage>
</organism>
<comment type="similarity">
    <text evidence="1">Belongs to the EndA/NucM nuclease family.</text>
</comment>
<feature type="chain" id="PRO_5043650403" description="Endonuclease I" evidence="4">
    <location>
        <begin position="22"/>
        <end position="488"/>
    </location>
</feature>
<dbReference type="Proteomes" id="UP001348817">
    <property type="component" value="Chromosome"/>
</dbReference>
<keyword evidence="3" id="KW-0378">Hydrolase</keyword>
<evidence type="ECO:0000313" key="6">
    <source>
        <dbReference type="Proteomes" id="UP001348817"/>
    </source>
</evidence>
<dbReference type="AlphaFoldDB" id="A0AAU9CNJ4"/>
<dbReference type="GO" id="GO:0016787">
    <property type="term" value="F:hydrolase activity"/>
    <property type="evidence" value="ECO:0007669"/>
    <property type="project" value="UniProtKB-KW"/>
</dbReference>
<evidence type="ECO:0000256" key="2">
    <source>
        <dbReference type="ARBA" id="ARBA00022722"/>
    </source>
</evidence>
<dbReference type="Pfam" id="PF04231">
    <property type="entry name" value="Endonuclease_1"/>
    <property type="match status" value="1"/>
</dbReference>
<evidence type="ECO:0000256" key="3">
    <source>
        <dbReference type="ARBA" id="ARBA00022801"/>
    </source>
</evidence>
<dbReference type="EMBL" id="AP025314">
    <property type="protein sequence ID" value="BDD08507.1"/>
    <property type="molecule type" value="Genomic_DNA"/>
</dbReference>
<keyword evidence="4" id="KW-0732">Signal</keyword>
<evidence type="ECO:0000313" key="5">
    <source>
        <dbReference type="EMBL" id="BDD08507.1"/>
    </source>
</evidence>
<dbReference type="GO" id="GO:0004518">
    <property type="term" value="F:nuclease activity"/>
    <property type="evidence" value="ECO:0007669"/>
    <property type="project" value="UniProtKB-KW"/>
</dbReference>
<reference evidence="5 6" key="1">
    <citation type="submission" date="2021-12" db="EMBL/GenBank/DDBJ databases">
        <title>Genome sequencing of bacteria with rrn-lacking chromosome and rrn-plasmid.</title>
        <authorList>
            <person name="Anda M."/>
            <person name="Iwasaki W."/>
        </authorList>
    </citation>
    <scope>NUCLEOTIDE SEQUENCE [LARGE SCALE GENOMIC DNA]</scope>
    <source>
        <strain evidence="5 6">DSM 100852</strain>
    </source>
</reference>
<dbReference type="InterPro" id="IPR007346">
    <property type="entry name" value="Endonuclease-I"/>
</dbReference>
<dbReference type="RefSeq" id="WP_338393762.1">
    <property type="nucleotide sequence ID" value="NZ_AP025314.1"/>
</dbReference>
<dbReference type="PANTHER" id="PTHR33607">
    <property type="entry name" value="ENDONUCLEASE-1"/>
    <property type="match status" value="1"/>
</dbReference>
<dbReference type="SUPFAM" id="SSF54060">
    <property type="entry name" value="His-Me finger endonucleases"/>
    <property type="match status" value="1"/>
</dbReference>
<protein>
    <recommendedName>
        <fullName evidence="7">Endonuclease I</fullName>
    </recommendedName>
</protein>
<sequence length="488" mass="54142">MRVYTKLKTLFFLSAVMVAWSCSSDLTTDEQGSGTVLTKAFFNGTGAPEFDESDSWKGVIKNASDEKVAEFSGTESGEVVLPAGKYSVEYTNGLNVTPAWDTPYYYGEKDFTVTSGQVSDLSITVSQKSFGIKLTYSDKFKETYGEYSAEVTSPEGTLAYAKSETRSGHFFNGPVTVKVNFTTGSKNDSYTQTIEKGDNLIAPGSMLTVKLTVPNEGDGGGELEPYYKSAKGKVGADLKSTLTDIIEGHRDRGYSALWEIYRTSDRRSDGTVWDIYSDNPNGANPYDYSFGSGQCGNYGGEGDCYNREHTVPKSWFGKKAPMVNDFFHILPTDGYVNGKRSSHPYGEVDNASWTSQNGSELGSARSGLGYSGTAFEPIDEYKGDVARIYFYFVTRYASKIGGWDNEVFSHDYKGLDPWALEMFLKWHKNDPVSQKEITRNEEGFKFQGNRNPYVDHPEFVDKIWVTSSTARMASLPSAKVKFNYILVK</sequence>
<proteinExistence type="inferred from homology"/>
<evidence type="ECO:0000256" key="1">
    <source>
        <dbReference type="ARBA" id="ARBA00006429"/>
    </source>
</evidence>
<name>A0AAU9CNJ4_9BACT</name>
<dbReference type="KEGG" id="fax:FUAX_09390"/>
<evidence type="ECO:0008006" key="7">
    <source>
        <dbReference type="Google" id="ProtNLM"/>
    </source>
</evidence>
<keyword evidence="2" id="KW-0540">Nuclease</keyword>
<gene>
    <name evidence="5" type="ORF">FUAX_09390</name>
</gene>
<dbReference type="PANTHER" id="PTHR33607:SF2">
    <property type="entry name" value="ENDONUCLEASE-1"/>
    <property type="match status" value="1"/>
</dbReference>
<dbReference type="InterPro" id="IPR027840">
    <property type="entry name" value="DUF4493"/>
</dbReference>
<evidence type="ECO:0000256" key="4">
    <source>
        <dbReference type="SAM" id="SignalP"/>
    </source>
</evidence>
<dbReference type="Pfam" id="PF14900">
    <property type="entry name" value="DUF4493"/>
    <property type="match status" value="1"/>
</dbReference>